<organism evidence="1">
    <name type="scientific">Chromera velia CCMP2878</name>
    <dbReference type="NCBI Taxonomy" id="1169474"/>
    <lineage>
        <taxon>Eukaryota</taxon>
        <taxon>Sar</taxon>
        <taxon>Alveolata</taxon>
        <taxon>Colpodellida</taxon>
        <taxon>Chromeraceae</taxon>
        <taxon>Chromera</taxon>
    </lineage>
</organism>
<evidence type="ECO:0000313" key="1">
    <source>
        <dbReference type="EMBL" id="CEM32831.1"/>
    </source>
</evidence>
<proteinExistence type="predicted"/>
<protein>
    <submittedName>
        <fullName evidence="1">Uncharacterized protein</fullName>
    </submittedName>
</protein>
<name>A0A0G4GQT4_9ALVE</name>
<feature type="non-terminal residue" evidence="1">
    <location>
        <position position="1"/>
    </location>
</feature>
<gene>
    <name evidence="1" type="ORF">Cvel_22968</name>
</gene>
<reference evidence="1" key="1">
    <citation type="submission" date="2014-11" db="EMBL/GenBank/DDBJ databases">
        <authorList>
            <person name="Otto D Thomas"/>
            <person name="Naeem Raeece"/>
        </authorList>
    </citation>
    <scope>NUCLEOTIDE SEQUENCE</scope>
</reference>
<dbReference type="VEuPathDB" id="CryptoDB:Cvel_22968"/>
<sequence length="371" mass="41407">RESDEDLGEPDNFKTEDQVVEEISQALKNHNFPEVKSRVRAAKSLDVARRVVVLWEHMLQTDSSLKPEKTSKRLWDLGKFAREVGWENPENDFASIAMAEEKLTAYHVAGTLKNSFALGVSQSIPNSLLLPSRPHIPHAQRQRHQQSYVSGLTPVKSSFLSMESIGFNSARLPQGVVEVGDAGQLRQMMSVLNEQGGRGLVSVGTQSRPDSSLFLGEQMEASILTVGLLDPEQQASLGARSELYVSLPLNPSLTRSLPTPRVFLVDVPRMKLLVAEGGETGRQVQEMIEKLLFERLPTKICTRLKEDFGDNWMLLRNAFPFLIDKYASRPPAPVLDCVAVSRWAVRKRGNQGLVDSLADVSTMFFRKKFPP</sequence>
<accession>A0A0G4GQT4</accession>
<dbReference type="EMBL" id="CDMZ01001453">
    <property type="protein sequence ID" value="CEM32831.1"/>
    <property type="molecule type" value="Genomic_DNA"/>
</dbReference>
<dbReference type="AlphaFoldDB" id="A0A0G4GQT4"/>